<comment type="caution">
    <text evidence="2">The sequence shown here is derived from an EMBL/GenBank/DDBJ whole genome shotgun (WGS) entry which is preliminary data.</text>
</comment>
<dbReference type="InterPro" id="IPR032466">
    <property type="entry name" value="Metal_Hydrolase"/>
</dbReference>
<dbReference type="GO" id="GO:0016787">
    <property type="term" value="F:hydrolase activity"/>
    <property type="evidence" value="ECO:0007669"/>
    <property type="project" value="UniProtKB-KW"/>
</dbReference>
<organism evidence="2 3">
    <name type="scientific">Cohnella zeiphila</name>
    <dbReference type="NCBI Taxonomy" id="2761120"/>
    <lineage>
        <taxon>Bacteria</taxon>
        <taxon>Bacillati</taxon>
        <taxon>Bacillota</taxon>
        <taxon>Bacilli</taxon>
        <taxon>Bacillales</taxon>
        <taxon>Paenibacillaceae</taxon>
        <taxon>Cohnella</taxon>
    </lineage>
</organism>
<dbReference type="PANTHER" id="PTHR43383:SF2">
    <property type="entry name" value="AMIDOHYDROLASE 2 FAMILY PROTEIN"/>
    <property type="match status" value="1"/>
</dbReference>
<dbReference type="EMBL" id="JACJVO010000056">
    <property type="protein sequence ID" value="MBB6735806.1"/>
    <property type="molecule type" value="Genomic_DNA"/>
</dbReference>
<sequence>MSTIHDYLNRLRIIDGHEHLATPQIRQRENHDFFRLMHYLDSDMITAGMERGALSGRGISDEEKATVFLKYWERTSNTTYARMLRTAMKDLYGFDDWTVQGILDVNEKVKAATHDPDWYEKVLSDKSGIDLAFTLIQTTNLGYERFRPILFLDFTFKLRTWKDIREVLNNAGMNAHSLSGYLDAVDALLHRYKREGMVATKLGHAYWRSLACSKPTFQEAEAVFNRLMGCTLEDGLSQLETVPLQDYLIHFIIQRSIAYELPIQIHTGHHETSVSSNGNILPHSNVALLLPLLAEYEEADFVLLHCGFPYHSQYLSIVKNYPNVYADFTWIYVISPTAGKQILHQMIEMVPQTKIQGFGGDYNHIEGTYAHLKLTRNLVADVLTEKVQEGALTEKEALTFADRIFRDNLIDLYKLDPKDFPKR</sequence>
<gene>
    <name evidence="2" type="ORF">H7C18_33335</name>
</gene>
<accession>A0A7X0STP5</accession>
<evidence type="ECO:0000259" key="1">
    <source>
        <dbReference type="Pfam" id="PF04909"/>
    </source>
</evidence>
<name>A0A7X0STP5_9BACL</name>
<dbReference type="RefSeq" id="WP_185133453.1">
    <property type="nucleotide sequence ID" value="NZ_JACJVO010000056.1"/>
</dbReference>
<keyword evidence="3" id="KW-1185">Reference proteome</keyword>
<evidence type="ECO:0000313" key="3">
    <source>
        <dbReference type="Proteomes" id="UP000564644"/>
    </source>
</evidence>
<dbReference type="Gene3D" id="3.20.20.140">
    <property type="entry name" value="Metal-dependent hydrolases"/>
    <property type="match status" value="1"/>
</dbReference>
<dbReference type="Proteomes" id="UP000564644">
    <property type="component" value="Unassembled WGS sequence"/>
</dbReference>
<reference evidence="2 3" key="1">
    <citation type="submission" date="2020-08" db="EMBL/GenBank/DDBJ databases">
        <title>Cohnella phylogeny.</title>
        <authorList>
            <person name="Dunlap C."/>
        </authorList>
    </citation>
    <scope>NUCLEOTIDE SEQUENCE [LARGE SCALE GENOMIC DNA]</scope>
    <source>
        <strain evidence="2 3">CBP 2801</strain>
    </source>
</reference>
<evidence type="ECO:0000313" key="2">
    <source>
        <dbReference type="EMBL" id="MBB6735806.1"/>
    </source>
</evidence>
<dbReference type="PANTHER" id="PTHR43383">
    <property type="entry name" value="NODULIN 6"/>
    <property type="match status" value="1"/>
</dbReference>
<keyword evidence="2" id="KW-0378">Hydrolase</keyword>
<dbReference type="AlphaFoldDB" id="A0A7X0STP5"/>
<proteinExistence type="predicted"/>
<protein>
    <submittedName>
        <fullName evidence="2">Amidohydrolase family protein</fullName>
    </submittedName>
</protein>
<feature type="domain" description="Amidohydrolase-related" evidence="1">
    <location>
        <begin position="257"/>
        <end position="375"/>
    </location>
</feature>
<dbReference type="Gene3D" id="1.10.2020.10">
    <property type="entry name" value="uronate isomerase, domain 2, chain A"/>
    <property type="match status" value="1"/>
</dbReference>
<dbReference type="Pfam" id="PF04909">
    <property type="entry name" value="Amidohydro_2"/>
    <property type="match status" value="1"/>
</dbReference>
<dbReference type="SUPFAM" id="SSF51556">
    <property type="entry name" value="Metallo-dependent hydrolases"/>
    <property type="match status" value="1"/>
</dbReference>
<dbReference type="InterPro" id="IPR006680">
    <property type="entry name" value="Amidohydro-rel"/>
</dbReference>